<dbReference type="GO" id="GO:0000470">
    <property type="term" value="P:maturation of LSU-rRNA"/>
    <property type="evidence" value="ECO:0007669"/>
    <property type="project" value="TreeGrafter"/>
</dbReference>
<dbReference type="STRING" id="5288.A0A5C5FXQ6"/>
<dbReference type="InterPro" id="IPR044281">
    <property type="entry name" value="IMP4/RPF1"/>
</dbReference>
<dbReference type="InterPro" id="IPR007109">
    <property type="entry name" value="Brix"/>
</dbReference>
<dbReference type="GO" id="GO:0000460">
    <property type="term" value="P:maturation of 5.8S rRNA"/>
    <property type="evidence" value="ECO:0007669"/>
    <property type="project" value="TreeGrafter"/>
</dbReference>
<name>A0A5C5FXQ6_9BASI</name>
<evidence type="ECO:0000313" key="4">
    <source>
        <dbReference type="Proteomes" id="UP000311382"/>
    </source>
</evidence>
<feature type="domain" description="Brix" evidence="2">
    <location>
        <begin position="121"/>
        <end position="344"/>
    </location>
</feature>
<proteinExistence type="predicted"/>
<organism evidence="3 4">
    <name type="scientific">Rhodotorula diobovata</name>
    <dbReference type="NCBI Taxonomy" id="5288"/>
    <lineage>
        <taxon>Eukaryota</taxon>
        <taxon>Fungi</taxon>
        <taxon>Dikarya</taxon>
        <taxon>Basidiomycota</taxon>
        <taxon>Pucciniomycotina</taxon>
        <taxon>Microbotryomycetes</taxon>
        <taxon>Sporidiobolales</taxon>
        <taxon>Sporidiobolaceae</taxon>
        <taxon>Rhodotorula</taxon>
    </lineage>
</organism>
<feature type="region of interest" description="Disordered" evidence="1">
    <location>
        <begin position="298"/>
        <end position="317"/>
    </location>
</feature>
<reference evidence="3 4" key="1">
    <citation type="submission" date="2019-03" db="EMBL/GenBank/DDBJ databases">
        <title>Rhodosporidium diobovatum UCD-FST 08-225 genome sequencing, assembly, and annotation.</title>
        <authorList>
            <person name="Fakankun I.U."/>
            <person name="Fristensky B."/>
            <person name="Levin D.B."/>
        </authorList>
    </citation>
    <scope>NUCLEOTIDE SEQUENCE [LARGE SCALE GENOMIC DNA]</scope>
    <source>
        <strain evidence="3 4">UCD-FST 08-225</strain>
    </source>
</reference>
<dbReference type="SUPFAM" id="SSF52954">
    <property type="entry name" value="Class II aaRS ABD-related"/>
    <property type="match status" value="1"/>
</dbReference>
<evidence type="ECO:0000313" key="3">
    <source>
        <dbReference type="EMBL" id="TNY21657.1"/>
    </source>
</evidence>
<dbReference type="Gene3D" id="3.40.50.10480">
    <property type="entry name" value="Probable brix-domain ribosomal biogenesis protein"/>
    <property type="match status" value="1"/>
</dbReference>
<feature type="compositionally biased region" description="Basic and acidic residues" evidence="1">
    <location>
        <begin position="300"/>
        <end position="317"/>
    </location>
</feature>
<feature type="compositionally biased region" description="Basic residues" evidence="1">
    <location>
        <begin position="23"/>
        <end position="38"/>
    </location>
</feature>
<evidence type="ECO:0000256" key="1">
    <source>
        <dbReference type="SAM" id="MobiDB-lite"/>
    </source>
</evidence>
<dbReference type="PANTHER" id="PTHR22734">
    <property type="entry name" value="U3 SMALL NUCLEOLAR RIBONUCLEOPROTEIN PROTEIN IMP4"/>
    <property type="match status" value="1"/>
</dbReference>
<feature type="compositionally biased region" description="Pro residues" evidence="1">
    <location>
        <begin position="497"/>
        <end position="506"/>
    </location>
</feature>
<feature type="compositionally biased region" description="Low complexity" evidence="1">
    <location>
        <begin position="442"/>
        <end position="467"/>
    </location>
</feature>
<dbReference type="Pfam" id="PF04427">
    <property type="entry name" value="Brix"/>
    <property type="match status" value="1"/>
</dbReference>
<dbReference type="PANTHER" id="PTHR22734:SF3">
    <property type="entry name" value="RIBOSOME PRODUCTION FACTOR 1"/>
    <property type="match status" value="1"/>
</dbReference>
<protein>
    <submittedName>
        <fullName evidence="3">Anticodon-binding protein</fullName>
    </submittedName>
</protein>
<comment type="caution">
    <text evidence="3">The sequence shown here is derived from an EMBL/GenBank/DDBJ whole genome shotgun (WGS) entry which is preliminary data.</text>
</comment>
<feature type="compositionally biased region" description="Acidic residues" evidence="1">
    <location>
        <begin position="374"/>
        <end position="391"/>
    </location>
</feature>
<feature type="compositionally biased region" description="Basic residues" evidence="1">
    <location>
        <begin position="479"/>
        <end position="492"/>
    </location>
</feature>
<sequence length="568" mass="62275">MPIQTKDISKIRNKQVRSDLNQKRKKDLRQAKLKKRIARKEAEARGEHVEKGIPRTIENTREWLGDEDGEDADPRTRPAPVTVDDQTGDVNVDMGSLSNLFPMAPPPQPTPSGFLPPDAKVLITTSPGKPPAPFTKQFLDDLQALLGGKKRADVVPRRSPKFELGRVARWARKRGYGAIMVVGEDHAKPTTMTMSLLPYGPTSHFRLSGITLCKDIPGHASPTSHPPELVLNHFATPLGLSLATLLSQLFLPPGHAEVLQRQGFQGRQVVLAQNSRDFVFVRRYRYMFALKSHRLGKTKKQTDVPRMTDPHPEHDADDTIKTRFQEIGPQMTLKMRWIRRGPLGETGDERTARERFERETGERAEEFGERAEGAGEEEEGAEDGMDVDGEGEANAGAGASDEEGDDEADEDADAAEEAEARRAIGLDASDAAGQPNFPRPAPSASSSAATASTSAHPSASPSTSSPSSAPPAPAPESKKRPRTTPRVRKKPYHALLNPPPSDSPSPEPEEVPLPTVGKKKNPALQSAIETVGKTWHAGKGEGGVREGAKRREWNWEAKMQVSRRKFFL</sequence>
<dbReference type="GO" id="GO:0042134">
    <property type="term" value="F:rRNA primary transcript binding"/>
    <property type="evidence" value="ECO:0007669"/>
    <property type="project" value="InterPro"/>
</dbReference>
<feature type="compositionally biased region" description="Basic and acidic residues" evidence="1">
    <location>
        <begin position="39"/>
        <end position="64"/>
    </location>
</feature>
<feature type="compositionally biased region" description="Acidic residues" evidence="1">
    <location>
        <begin position="400"/>
        <end position="417"/>
    </location>
</feature>
<evidence type="ECO:0000259" key="2">
    <source>
        <dbReference type="PROSITE" id="PS50833"/>
    </source>
</evidence>
<dbReference type="Proteomes" id="UP000311382">
    <property type="component" value="Unassembled WGS sequence"/>
</dbReference>
<feature type="region of interest" description="Disordered" evidence="1">
    <location>
        <begin position="337"/>
        <end position="521"/>
    </location>
</feature>
<dbReference type="OrthoDB" id="264354at2759"/>
<gene>
    <name evidence="3" type="ORF">DMC30DRAFT_187568</name>
</gene>
<accession>A0A5C5FXQ6</accession>
<dbReference type="SMART" id="SM00879">
    <property type="entry name" value="Brix"/>
    <property type="match status" value="1"/>
</dbReference>
<keyword evidence="4" id="KW-1185">Reference proteome</keyword>
<feature type="region of interest" description="Disordered" evidence="1">
    <location>
        <begin position="1"/>
        <end position="89"/>
    </location>
</feature>
<dbReference type="GO" id="GO:0005730">
    <property type="term" value="C:nucleolus"/>
    <property type="evidence" value="ECO:0007669"/>
    <property type="project" value="TreeGrafter"/>
</dbReference>
<dbReference type="PROSITE" id="PS50833">
    <property type="entry name" value="BRIX"/>
    <property type="match status" value="1"/>
</dbReference>
<dbReference type="AlphaFoldDB" id="A0A5C5FXQ6"/>
<dbReference type="GO" id="GO:0030687">
    <property type="term" value="C:preribosome, large subunit precursor"/>
    <property type="evidence" value="ECO:0007669"/>
    <property type="project" value="TreeGrafter"/>
</dbReference>
<feature type="compositionally biased region" description="Basic and acidic residues" evidence="1">
    <location>
        <begin position="347"/>
        <end position="373"/>
    </location>
</feature>
<dbReference type="EMBL" id="SOZI01000039">
    <property type="protein sequence ID" value="TNY21657.1"/>
    <property type="molecule type" value="Genomic_DNA"/>
</dbReference>